<comment type="caution">
    <text evidence="1">The sequence shown here is derived from an EMBL/GenBank/DDBJ whole genome shotgun (WGS) entry which is preliminary data.</text>
</comment>
<evidence type="ECO:0000313" key="1">
    <source>
        <dbReference type="EMBL" id="TPN82931.1"/>
    </source>
</evidence>
<sequence>MKNTQDTIKKEQKRRFKAFVKALEQISSRYGVAIDTIEAAYVLDAPLKITYELDEDSGALASVFIGKETFI</sequence>
<reference evidence="1 2" key="1">
    <citation type="submission" date="2019-06" db="EMBL/GenBank/DDBJ databases">
        <authorList>
            <person name="Meng X."/>
        </authorList>
    </citation>
    <scope>NUCLEOTIDE SEQUENCE [LARGE SCALE GENOMIC DNA]</scope>
    <source>
        <strain evidence="1 2">M625</strain>
    </source>
</reference>
<dbReference type="AlphaFoldDB" id="A0A504J9Q6"/>
<dbReference type="EMBL" id="VFWZ01000008">
    <property type="protein sequence ID" value="TPN82931.1"/>
    <property type="molecule type" value="Genomic_DNA"/>
</dbReference>
<organism evidence="1 2">
    <name type="scientific">Aquimarina algicola</name>
    <dbReference type="NCBI Taxonomy" id="2589995"/>
    <lineage>
        <taxon>Bacteria</taxon>
        <taxon>Pseudomonadati</taxon>
        <taxon>Bacteroidota</taxon>
        <taxon>Flavobacteriia</taxon>
        <taxon>Flavobacteriales</taxon>
        <taxon>Flavobacteriaceae</taxon>
        <taxon>Aquimarina</taxon>
    </lineage>
</organism>
<proteinExistence type="predicted"/>
<accession>A0A504J9Q6</accession>
<evidence type="ECO:0000313" key="2">
    <source>
        <dbReference type="Proteomes" id="UP000315540"/>
    </source>
</evidence>
<gene>
    <name evidence="1" type="ORF">FHK87_21125</name>
</gene>
<keyword evidence="2" id="KW-1185">Reference proteome</keyword>
<protein>
    <submittedName>
        <fullName evidence="1">Uncharacterized protein</fullName>
    </submittedName>
</protein>
<dbReference type="Proteomes" id="UP000315540">
    <property type="component" value="Unassembled WGS sequence"/>
</dbReference>
<name>A0A504J9Q6_9FLAO</name>
<dbReference type="RefSeq" id="WP_140596395.1">
    <property type="nucleotide sequence ID" value="NZ_VFWZ01000008.1"/>
</dbReference>